<name>A0A371I300_MUCPR</name>
<evidence type="ECO:0000256" key="8">
    <source>
        <dbReference type="ARBA" id="ARBA00022679"/>
    </source>
</evidence>
<protein>
    <recommendedName>
        <fullName evidence="17">Nicotinamide/nicotinic acid mononucleotide adenylyltransferase</fullName>
        <ecNumber evidence="6">2.7.7.1</ecNumber>
        <ecNumber evidence="5">2.7.7.18</ecNumber>
    </recommendedName>
    <alternativeName>
        <fullName evidence="18">Nicotinamide mononucleotide adenylyltransferase</fullName>
    </alternativeName>
    <alternativeName>
        <fullName evidence="19">Nicotinate-nucleotide adenylyltransferase</fullName>
    </alternativeName>
</protein>
<dbReference type="InterPro" id="IPR045094">
    <property type="entry name" value="NMNAT_euk"/>
</dbReference>
<dbReference type="Proteomes" id="UP000257109">
    <property type="component" value="Unassembled WGS sequence"/>
</dbReference>
<comment type="pathway">
    <text evidence="2">Cofactor biosynthesis; NAD(+) biosynthesis; NAD(+) from nicotinamide D-ribonucleotide: step 1/1.</text>
</comment>
<evidence type="ECO:0000256" key="16">
    <source>
        <dbReference type="ARBA" id="ARBA00054019"/>
    </source>
</evidence>
<dbReference type="PANTHER" id="PTHR12039">
    <property type="entry name" value="NICOTINAMIDE MONONUCLEOTIDE ADENYLYLTRANSFERASE"/>
    <property type="match status" value="1"/>
</dbReference>
<dbReference type="AlphaFoldDB" id="A0A371I300"/>
<comment type="function">
    <text evidence="16">Catalyzes the formation of NAD(+) from nicotinamide mononucleotide (NMN) and ATP. Can also use the deamidated form; nicotinic acid mononucleotide (NaMN) as substrate.</text>
</comment>
<comment type="pathway">
    <text evidence="3">Cofactor biosynthesis; NAD(+) biosynthesis; deamido-NAD(+) from nicotinate D-ribonucleotide: step 1/1.</text>
</comment>
<evidence type="ECO:0000256" key="10">
    <source>
        <dbReference type="ARBA" id="ARBA00022723"/>
    </source>
</evidence>
<proteinExistence type="inferred from homology"/>
<dbReference type="InterPro" id="IPR014729">
    <property type="entry name" value="Rossmann-like_a/b/a_fold"/>
</dbReference>
<dbReference type="PANTHER" id="PTHR12039:SF0">
    <property type="entry name" value="NICOTINAMIDE-NUCLEOTIDE ADENYLYLTRANSFERASE"/>
    <property type="match status" value="1"/>
</dbReference>
<organism evidence="22 23">
    <name type="scientific">Mucuna pruriens</name>
    <name type="common">Velvet bean</name>
    <name type="synonym">Dolichos pruriens</name>
    <dbReference type="NCBI Taxonomy" id="157652"/>
    <lineage>
        <taxon>Eukaryota</taxon>
        <taxon>Viridiplantae</taxon>
        <taxon>Streptophyta</taxon>
        <taxon>Embryophyta</taxon>
        <taxon>Tracheophyta</taxon>
        <taxon>Spermatophyta</taxon>
        <taxon>Magnoliopsida</taxon>
        <taxon>eudicotyledons</taxon>
        <taxon>Gunneridae</taxon>
        <taxon>Pentapetalae</taxon>
        <taxon>rosids</taxon>
        <taxon>fabids</taxon>
        <taxon>Fabales</taxon>
        <taxon>Fabaceae</taxon>
        <taxon>Papilionoideae</taxon>
        <taxon>50 kb inversion clade</taxon>
        <taxon>NPAAA clade</taxon>
        <taxon>indigoferoid/millettioid clade</taxon>
        <taxon>Phaseoleae</taxon>
        <taxon>Mucuna</taxon>
    </lineage>
</organism>
<evidence type="ECO:0000256" key="17">
    <source>
        <dbReference type="ARBA" id="ARBA00074319"/>
    </source>
</evidence>
<evidence type="ECO:0000256" key="13">
    <source>
        <dbReference type="ARBA" id="ARBA00023027"/>
    </source>
</evidence>
<dbReference type="OrthoDB" id="422187at2759"/>
<dbReference type="NCBIfam" id="TIGR00482">
    <property type="entry name" value="nicotinate (nicotinamide) nucleotide adenylyltransferase"/>
    <property type="match status" value="1"/>
</dbReference>
<dbReference type="GO" id="GO:0005524">
    <property type="term" value="F:ATP binding"/>
    <property type="evidence" value="ECO:0007669"/>
    <property type="project" value="UniProtKB-KW"/>
</dbReference>
<gene>
    <name evidence="22" type="primary">NMNAT</name>
    <name evidence="22" type="ORF">CR513_06228</name>
</gene>
<dbReference type="InterPro" id="IPR051182">
    <property type="entry name" value="Euk_NMN_adenylyltrnsfrase"/>
</dbReference>
<evidence type="ECO:0000256" key="9">
    <source>
        <dbReference type="ARBA" id="ARBA00022695"/>
    </source>
</evidence>
<dbReference type="GO" id="GO:0004515">
    <property type="term" value="F:nicotinate-nucleotide adenylyltransferase activity"/>
    <property type="evidence" value="ECO:0007669"/>
    <property type="project" value="UniProtKB-EC"/>
</dbReference>
<keyword evidence="13" id="KW-0520">NAD</keyword>
<comment type="similarity">
    <text evidence="4">Belongs to the eukaryotic NMN adenylyltransferase family.</text>
</comment>
<dbReference type="FunFam" id="3.40.50.620:FF:000200">
    <property type="entry name" value="Nicotinamide-nucleotide adenylyltransferase"/>
    <property type="match status" value="1"/>
</dbReference>
<evidence type="ECO:0000313" key="23">
    <source>
        <dbReference type="Proteomes" id="UP000257109"/>
    </source>
</evidence>
<feature type="non-terminal residue" evidence="22">
    <location>
        <position position="1"/>
    </location>
</feature>
<feature type="region of interest" description="Disordered" evidence="20">
    <location>
        <begin position="146"/>
        <end position="196"/>
    </location>
</feature>
<evidence type="ECO:0000256" key="3">
    <source>
        <dbReference type="ARBA" id="ARBA00005019"/>
    </source>
</evidence>
<dbReference type="UniPathway" id="UPA00253">
    <property type="reaction ID" value="UER00332"/>
</dbReference>
<evidence type="ECO:0000259" key="21">
    <source>
        <dbReference type="Pfam" id="PF01467"/>
    </source>
</evidence>
<feature type="region of interest" description="Disordered" evidence="20">
    <location>
        <begin position="260"/>
        <end position="284"/>
    </location>
</feature>
<evidence type="ECO:0000256" key="20">
    <source>
        <dbReference type="SAM" id="MobiDB-lite"/>
    </source>
</evidence>
<feature type="compositionally biased region" description="Basic residues" evidence="20">
    <location>
        <begin position="272"/>
        <end position="282"/>
    </location>
</feature>
<feature type="domain" description="Cytidyltransferase-like" evidence="21">
    <location>
        <begin position="368"/>
        <end position="549"/>
    </location>
</feature>
<keyword evidence="7" id="KW-0662">Pyridine nucleotide biosynthesis</keyword>
<evidence type="ECO:0000256" key="4">
    <source>
        <dbReference type="ARBA" id="ARBA00007064"/>
    </source>
</evidence>
<feature type="non-terminal residue" evidence="22">
    <location>
        <position position="582"/>
    </location>
</feature>
<evidence type="ECO:0000256" key="11">
    <source>
        <dbReference type="ARBA" id="ARBA00022741"/>
    </source>
</evidence>
<dbReference type="SUPFAM" id="SSF52374">
    <property type="entry name" value="Nucleotidylyl transferase"/>
    <property type="match status" value="1"/>
</dbReference>
<sequence length="582" mass="62148">MGLATATPMPTFLSCFLRERGMGTVVSTTETVKGPALDLVKLGASERGSGETNVEGFYEVLGKINVKGEDGVEGFGVGIGQENAEGGALGVVVDPGGDAVAALEVDAVQDGVTGFEGLHGVHVQAHVVLVGVVEACVQARVELHGHESGGEAQGASEGEGEVARGEEEGETVPGGGGVGIVDGEREGGGEGGEGGCLRVEEGDGVGVDDGAGAGSGGGVAIVPEIGIAQEGDVVVVVVLHTERREVEAHVVCFHLPPRNQEQRQDEDTHTYAHAHAHAHSKNQSKLSLPLPLPLPLLQIHPVFPTNPGFSLSHSPMVSISPSSMFTDFALRVMMDVPLPRDKLALDLISNEPSPGNTSNSKIYVILVATGSFNPPTFMHLRMFELARDALNSDGYCVIGGYMSPVNDAYKKKSLISAEHRIRLCHLACKSSDFVMVDPWEASQSTYQRTLTVLSRVQDSVCKAGLVSRESLKVMLLCGSDLLHSFGIPGFWIRDQVITICRDYGVVCIRREGQDDEKIISKDEILNENQDNIKVVDELVPNQISSSRVRDCIARGLSIKYLTVDEVIDYIREQQLYLNLDDK</sequence>
<keyword evidence="12" id="KW-0067">ATP-binding</keyword>
<evidence type="ECO:0000256" key="1">
    <source>
        <dbReference type="ARBA" id="ARBA00001968"/>
    </source>
</evidence>
<evidence type="ECO:0000256" key="15">
    <source>
        <dbReference type="ARBA" id="ARBA00049001"/>
    </source>
</evidence>
<reference evidence="22" key="1">
    <citation type="submission" date="2018-05" db="EMBL/GenBank/DDBJ databases">
        <title>Draft genome of Mucuna pruriens seed.</title>
        <authorList>
            <person name="Nnadi N.E."/>
            <person name="Vos R."/>
            <person name="Hasami M.H."/>
            <person name="Devisetty U.K."/>
            <person name="Aguiy J.C."/>
        </authorList>
    </citation>
    <scope>NUCLEOTIDE SEQUENCE [LARGE SCALE GENOMIC DNA]</scope>
    <source>
        <strain evidence="22">JCA_2017</strain>
    </source>
</reference>
<dbReference type="CDD" id="cd09286">
    <property type="entry name" value="NMNAT_Eukarya"/>
    <property type="match status" value="1"/>
</dbReference>
<dbReference type="InterPro" id="IPR004821">
    <property type="entry name" value="Cyt_trans-like"/>
</dbReference>
<evidence type="ECO:0000256" key="5">
    <source>
        <dbReference type="ARBA" id="ARBA00012389"/>
    </source>
</evidence>
<dbReference type="STRING" id="157652.A0A371I300"/>
<dbReference type="GO" id="GO:0009435">
    <property type="term" value="P:NAD+ biosynthetic process"/>
    <property type="evidence" value="ECO:0007669"/>
    <property type="project" value="UniProtKB-UniPathway"/>
</dbReference>
<keyword evidence="23" id="KW-1185">Reference proteome</keyword>
<keyword evidence="11" id="KW-0547">Nucleotide-binding</keyword>
<accession>A0A371I300</accession>
<comment type="catalytic activity">
    <reaction evidence="14">
        <text>nicotinate beta-D-ribonucleotide + ATP + H(+) = deamido-NAD(+) + diphosphate</text>
        <dbReference type="Rhea" id="RHEA:22860"/>
        <dbReference type="ChEBI" id="CHEBI:15378"/>
        <dbReference type="ChEBI" id="CHEBI:30616"/>
        <dbReference type="ChEBI" id="CHEBI:33019"/>
        <dbReference type="ChEBI" id="CHEBI:57502"/>
        <dbReference type="ChEBI" id="CHEBI:58437"/>
        <dbReference type="EC" id="2.7.7.18"/>
    </reaction>
</comment>
<dbReference type="EC" id="2.7.7.18" evidence="5"/>
<comment type="cofactor">
    <cofactor evidence="1">
        <name>a divalent metal cation</name>
        <dbReference type="ChEBI" id="CHEBI:60240"/>
    </cofactor>
</comment>
<feature type="compositionally biased region" description="Basic and acidic residues" evidence="20">
    <location>
        <begin position="260"/>
        <end position="270"/>
    </location>
</feature>
<evidence type="ECO:0000256" key="2">
    <source>
        <dbReference type="ARBA" id="ARBA00004658"/>
    </source>
</evidence>
<dbReference type="GO" id="GO:0046872">
    <property type="term" value="F:metal ion binding"/>
    <property type="evidence" value="ECO:0007669"/>
    <property type="project" value="UniProtKB-KW"/>
</dbReference>
<keyword evidence="10" id="KW-0479">Metal-binding</keyword>
<evidence type="ECO:0000256" key="6">
    <source>
        <dbReference type="ARBA" id="ARBA00012390"/>
    </source>
</evidence>
<evidence type="ECO:0000256" key="14">
    <source>
        <dbReference type="ARBA" id="ARBA00048721"/>
    </source>
</evidence>
<dbReference type="EMBL" id="QJKJ01001060">
    <property type="protein sequence ID" value="RDY09398.1"/>
    <property type="molecule type" value="Genomic_DNA"/>
</dbReference>
<evidence type="ECO:0000313" key="22">
    <source>
        <dbReference type="EMBL" id="RDY09398.1"/>
    </source>
</evidence>
<comment type="caution">
    <text evidence="22">The sequence shown here is derived from an EMBL/GenBank/DDBJ whole genome shotgun (WGS) entry which is preliminary data.</text>
</comment>
<dbReference type="Gene3D" id="3.40.50.620">
    <property type="entry name" value="HUPs"/>
    <property type="match status" value="1"/>
</dbReference>
<keyword evidence="8" id="KW-0808">Transferase</keyword>
<evidence type="ECO:0000256" key="12">
    <source>
        <dbReference type="ARBA" id="ARBA00022840"/>
    </source>
</evidence>
<dbReference type="EC" id="2.7.7.1" evidence="6"/>
<evidence type="ECO:0000256" key="19">
    <source>
        <dbReference type="ARBA" id="ARBA00081998"/>
    </source>
</evidence>
<dbReference type="InterPro" id="IPR005248">
    <property type="entry name" value="NadD/NMNAT"/>
</dbReference>
<evidence type="ECO:0000256" key="18">
    <source>
        <dbReference type="ARBA" id="ARBA00080582"/>
    </source>
</evidence>
<dbReference type="GO" id="GO:0000309">
    <property type="term" value="F:nicotinamide-nucleotide adenylyltransferase activity"/>
    <property type="evidence" value="ECO:0007669"/>
    <property type="project" value="UniProtKB-EC"/>
</dbReference>
<dbReference type="Pfam" id="PF01467">
    <property type="entry name" value="CTP_transf_like"/>
    <property type="match status" value="1"/>
</dbReference>
<evidence type="ECO:0000256" key="7">
    <source>
        <dbReference type="ARBA" id="ARBA00022642"/>
    </source>
</evidence>
<keyword evidence="9 22" id="KW-0548">Nucleotidyltransferase</keyword>
<comment type="catalytic activity">
    <reaction evidence="15">
        <text>beta-nicotinamide D-ribonucleotide + ATP + H(+) = diphosphate + NAD(+)</text>
        <dbReference type="Rhea" id="RHEA:21360"/>
        <dbReference type="ChEBI" id="CHEBI:14649"/>
        <dbReference type="ChEBI" id="CHEBI:15378"/>
        <dbReference type="ChEBI" id="CHEBI:30616"/>
        <dbReference type="ChEBI" id="CHEBI:33019"/>
        <dbReference type="ChEBI" id="CHEBI:57540"/>
        <dbReference type="EC" id="2.7.7.1"/>
    </reaction>
</comment>